<dbReference type="Proteomes" id="UP000477722">
    <property type="component" value="Unassembled WGS sequence"/>
</dbReference>
<dbReference type="Pfam" id="PF00089">
    <property type="entry name" value="Trypsin"/>
    <property type="match status" value="1"/>
</dbReference>
<evidence type="ECO:0000256" key="7">
    <source>
        <dbReference type="ARBA" id="ARBA00023157"/>
    </source>
</evidence>
<dbReference type="InterPro" id="IPR001254">
    <property type="entry name" value="Trypsin_dom"/>
</dbReference>
<keyword evidence="6" id="KW-0865">Zymogen</keyword>
<evidence type="ECO:0000256" key="6">
    <source>
        <dbReference type="ARBA" id="ARBA00023145"/>
    </source>
</evidence>
<proteinExistence type="inferred from homology"/>
<evidence type="ECO:0000259" key="13">
    <source>
        <dbReference type="Pfam" id="PF02983"/>
    </source>
</evidence>
<name>A0A6G4WU83_9ACTN</name>
<keyword evidence="11" id="KW-1133">Transmembrane helix</keyword>
<dbReference type="GO" id="GO:0004252">
    <property type="term" value="F:serine-type endopeptidase activity"/>
    <property type="evidence" value="ECO:0007669"/>
    <property type="project" value="InterPro"/>
</dbReference>
<dbReference type="GO" id="GO:0006508">
    <property type="term" value="P:proteolysis"/>
    <property type="evidence" value="ECO:0007669"/>
    <property type="project" value="UniProtKB-KW"/>
</dbReference>
<dbReference type="InterPro" id="IPR043504">
    <property type="entry name" value="Peptidase_S1_PA_chymotrypsin"/>
</dbReference>
<keyword evidence="2 14" id="KW-0645">Protease</keyword>
<keyword evidence="5" id="KW-0720">Serine protease</keyword>
<accession>A0A6G4WU83</accession>
<protein>
    <submittedName>
        <fullName evidence="14">Trypsin-like serine protease</fullName>
    </submittedName>
</protein>
<keyword evidence="4" id="KW-0378">Hydrolase</keyword>
<comment type="caution">
    <text evidence="14">The sequence shown here is derived from an EMBL/GenBank/DDBJ whole genome shotgun (WGS) entry which is preliminary data.</text>
</comment>
<feature type="region of interest" description="Disordered" evidence="10">
    <location>
        <begin position="1"/>
        <end position="32"/>
    </location>
</feature>
<dbReference type="EMBL" id="JAAKZZ010000047">
    <property type="protein sequence ID" value="NGO68187.1"/>
    <property type="molecule type" value="Genomic_DNA"/>
</dbReference>
<gene>
    <name evidence="14" type="ORF">G5C65_07440</name>
</gene>
<evidence type="ECO:0000256" key="2">
    <source>
        <dbReference type="ARBA" id="ARBA00022670"/>
    </source>
</evidence>
<dbReference type="Gene3D" id="2.40.10.10">
    <property type="entry name" value="Trypsin-like serine proteases"/>
    <property type="match status" value="2"/>
</dbReference>
<keyword evidence="11" id="KW-0472">Membrane</keyword>
<dbReference type="AlphaFoldDB" id="A0A6G4WU83"/>
<dbReference type="PRINTS" id="PR00861">
    <property type="entry name" value="ALYTICPTASE"/>
</dbReference>
<feature type="disulfide bond" evidence="9">
    <location>
        <begin position="338"/>
        <end position="365"/>
    </location>
</feature>
<feature type="active site" description="Charge relay system" evidence="8">
    <location>
        <position position="234"/>
    </location>
</feature>
<evidence type="ECO:0000256" key="5">
    <source>
        <dbReference type="ARBA" id="ARBA00022825"/>
    </source>
</evidence>
<dbReference type="InterPro" id="IPR009003">
    <property type="entry name" value="Peptidase_S1_PA"/>
</dbReference>
<keyword evidence="15" id="KW-1185">Reference proteome</keyword>
<feature type="domain" description="Peptidase S1" evidence="12">
    <location>
        <begin position="228"/>
        <end position="380"/>
    </location>
</feature>
<dbReference type="SUPFAM" id="SSF50494">
    <property type="entry name" value="Trypsin-like serine proteases"/>
    <property type="match status" value="1"/>
</dbReference>
<dbReference type="PIRSF" id="PIRSF001134">
    <property type="entry name" value="Streptogrisin"/>
    <property type="match status" value="1"/>
</dbReference>
<evidence type="ECO:0000256" key="1">
    <source>
        <dbReference type="ARBA" id="ARBA00007664"/>
    </source>
</evidence>
<evidence type="ECO:0000259" key="12">
    <source>
        <dbReference type="Pfam" id="PF00089"/>
    </source>
</evidence>
<evidence type="ECO:0000313" key="14">
    <source>
        <dbReference type="EMBL" id="NGO68187.1"/>
    </source>
</evidence>
<keyword evidence="7 9" id="KW-1015">Disulfide bond</keyword>
<evidence type="ECO:0000256" key="8">
    <source>
        <dbReference type="PIRSR" id="PIRSR001134-1"/>
    </source>
</evidence>
<feature type="transmembrane region" description="Helical" evidence="11">
    <location>
        <begin position="44"/>
        <end position="66"/>
    </location>
</feature>
<feature type="active site" description="Charge relay system" evidence="8">
    <location>
        <position position="263"/>
    </location>
</feature>
<feature type="active site" description="Charge relay system" evidence="8">
    <location>
        <position position="344"/>
    </location>
</feature>
<dbReference type="GO" id="GO:0005576">
    <property type="term" value="C:extracellular region"/>
    <property type="evidence" value="ECO:0007669"/>
    <property type="project" value="InterPro"/>
</dbReference>
<dbReference type="InterPro" id="IPR004236">
    <property type="entry name" value="Pept_S1_alpha_lytic"/>
</dbReference>
<reference evidence="14 15" key="1">
    <citation type="submission" date="2020-02" db="EMBL/GenBank/DDBJ databases">
        <title>Whole-genome analyses of novel actinobacteria.</title>
        <authorList>
            <person name="Sahin N."/>
            <person name="Tatar D."/>
        </authorList>
    </citation>
    <scope>NUCLEOTIDE SEQUENCE [LARGE SCALE GENOMIC DNA]</scope>
    <source>
        <strain evidence="14 15">SB3404</strain>
    </source>
</reference>
<evidence type="ECO:0000256" key="3">
    <source>
        <dbReference type="ARBA" id="ARBA00022729"/>
    </source>
</evidence>
<evidence type="ECO:0000256" key="11">
    <source>
        <dbReference type="SAM" id="Phobius"/>
    </source>
</evidence>
<evidence type="ECO:0000256" key="10">
    <source>
        <dbReference type="SAM" id="MobiDB-lite"/>
    </source>
</evidence>
<feature type="disulfide bond" evidence="9">
    <location>
        <begin position="215"/>
        <end position="235"/>
    </location>
</feature>
<sequence>MDATSRGPGSRVRTPPGPPVAGRSQPPTGGIELRDRTRISKRSVLIAGTAVAALTAGTLGMTAASAQETSSDKTLSAADASQLAAKVTGEVKADGGAYYDAGAKQLVVNVTDAADKEKVEAAGATARLVKHSTAQLTAAKKELGEQRTVGTARGVDTRSNKVLVTADETVKGAKLAKLKKQVAAQGDKAELKQVKGEFTTKIAGGDAIWGSSARCSLGFNVTVDGQPGFLTAGHCTNIVSSWSQTQGGSAIAQTQSGTFPGSDHGLAMYTSNVDHPSAVNLYNGSSQEITGAGEASVGQQVRRSGSTTQVHGGTVQALGVDVDYQEGTVRNTIQTNVCAEPGDSGGALFADSTALGLTSGGSGNCSSGGTTFFQPVGPALDAYGASIP</sequence>
<keyword evidence="11" id="KW-0812">Transmembrane</keyword>
<feature type="domain" description="Peptidase S1A alpha-lytic prodomain" evidence="13">
    <location>
        <begin position="131"/>
        <end position="185"/>
    </location>
</feature>
<evidence type="ECO:0000256" key="9">
    <source>
        <dbReference type="PIRSR" id="PIRSR001134-2"/>
    </source>
</evidence>
<dbReference type="InterPro" id="IPR001316">
    <property type="entry name" value="Pept_S1A_streptogrisin"/>
</dbReference>
<dbReference type="CDD" id="cd21112">
    <property type="entry name" value="alphaLP-like"/>
    <property type="match status" value="1"/>
</dbReference>
<keyword evidence="3" id="KW-0732">Signal</keyword>
<evidence type="ECO:0000256" key="4">
    <source>
        <dbReference type="ARBA" id="ARBA00022801"/>
    </source>
</evidence>
<evidence type="ECO:0000313" key="15">
    <source>
        <dbReference type="Proteomes" id="UP000477722"/>
    </source>
</evidence>
<comment type="similarity">
    <text evidence="1">Belongs to the peptidase S1 family.</text>
</comment>
<organism evidence="14 15">
    <name type="scientific">Streptomyces boncukensis</name>
    <dbReference type="NCBI Taxonomy" id="2711219"/>
    <lineage>
        <taxon>Bacteria</taxon>
        <taxon>Bacillati</taxon>
        <taxon>Actinomycetota</taxon>
        <taxon>Actinomycetes</taxon>
        <taxon>Kitasatosporales</taxon>
        <taxon>Streptomycetaceae</taxon>
        <taxon>Streptomyces</taxon>
    </lineage>
</organism>
<dbReference type="Pfam" id="PF02983">
    <property type="entry name" value="Pro_Al_protease"/>
    <property type="match status" value="1"/>
</dbReference>